<dbReference type="STRING" id="1524254.PHACT_08655"/>
<protein>
    <recommendedName>
        <fullName evidence="3">Exo-alpha-sialidase</fullName>
    </recommendedName>
</protein>
<gene>
    <name evidence="1" type="ORF">PHACT_08655</name>
</gene>
<dbReference type="SUPFAM" id="SSF89372">
    <property type="entry name" value="Fucose-specific lectin"/>
    <property type="match status" value="1"/>
</dbReference>
<organism evidence="1 2">
    <name type="scientific">Pseudohongiella acticola</name>
    <dbReference type="NCBI Taxonomy" id="1524254"/>
    <lineage>
        <taxon>Bacteria</taxon>
        <taxon>Pseudomonadati</taxon>
        <taxon>Pseudomonadota</taxon>
        <taxon>Gammaproteobacteria</taxon>
        <taxon>Pseudomonadales</taxon>
        <taxon>Pseudohongiellaceae</taxon>
        <taxon>Pseudohongiella</taxon>
    </lineage>
</organism>
<dbReference type="AlphaFoldDB" id="A0A1E8CLC1"/>
<evidence type="ECO:0000313" key="2">
    <source>
        <dbReference type="Proteomes" id="UP000175669"/>
    </source>
</evidence>
<comment type="caution">
    <text evidence="1">The sequence shown here is derived from an EMBL/GenBank/DDBJ whole genome shotgun (WGS) entry which is preliminary data.</text>
</comment>
<dbReference type="Gene3D" id="2.120.10.70">
    <property type="entry name" value="Fucose-specific lectin"/>
    <property type="match status" value="1"/>
</dbReference>
<keyword evidence="2" id="KW-1185">Reference proteome</keyword>
<sequence length="788" mass="84131">MLIAFALAGLVASCDSPQQPSGVAPAADQSVDASTPLMDQQTAFRFRQDFAAPLNADSGWAAAANEPVTVFTDEPFRLRFEVESATADGAQFQLQYRRNDEDWQPMLAENFPQPAKVLRPDLGIDVNSAWQFLSGNADSVSIEEDGEQVSVNLSSNDKPVNLLGRYESLWEPAEFAIDVRLPAGNNTAGILFGVTGSDNYHRVVLSAPGSLSVERVINGQTRLVAEAAADLEPDQWRELKIAIDGRQASIEYGESLTVDADFAAVIPSSVVGLHVPAGASAAFANLVIEGEPRSPLVSIIASDSFAHGAETTDLLSGSGGSSGGSSSIFIGGSGVSFARATRALSVENSAGRAAEGTLDSGQSEWEWPLVVRRFADGAQTNNNGDRYAFRMVNDAGEALTSNTVAQVTVAVPARHLGGVFVETPARIGPFAASNGDLYFLMEPAETDNMLMAVRSSDGGESWQELDGNNRPATGDLEGFAAVLANDTIYMLHQTSDHVFLHAFHTSDHPTQPDSWAIQDERLASPQEPSTQVADIALRSDGSLVAVYGDGDKLELRVRSADGSWGDGTVVDADQARQLSGPMLVTGRNNTVHMAYTGSDGTAWYRRFEADNRLSPRQLISSELGTDDNDAGAILPLVWLPASDSVSILYRRATGANPGTLWERRVNTAGQLADAVMVSDYAVVQNAVDSDQTGADAIADGQRVQVLFIDADNRHIYHAYTDDDGNWQPATLQVADINAQWVRGSRLDKDGTGPVYGFVYDAGSYGGSGKNRYHEIPLADLPGRSGVQR</sequence>
<evidence type="ECO:0008006" key="3">
    <source>
        <dbReference type="Google" id="ProtNLM"/>
    </source>
</evidence>
<dbReference type="EMBL" id="MASR01000001">
    <property type="protein sequence ID" value="OFE13203.1"/>
    <property type="molecule type" value="Genomic_DNA"/>
</dbReference>
<dbReference type="Gene3D" id="2.60.120.560">
    <property type="entry name" value="Exo-inulinase, domain 1"/>
    <property type="match status" value="1"/>
</dbReference>
<reference evidence="2" key="1">
    <citation type="submission" date="2016-07" db="EMBL/GenBank/DDBJ databases">
        <authorList>
            <person name="Florea S."/>
            <person name="Webb J.S."/>
            <person name="Jaromczyk J."/>
            <person name="Schardl C.L."/>
        </authorList>
    </citation>
    <scope>NUCLEOTIDE SEQUENCE [LARGE SCALE GENOMIC DNA]</scope>
    <source>
        <strain evidence="2">KCTC 42131</strain>
    </source>
</reference>
<name>A0A1E8CLC1_9GAMM</name>
<evidence type="ECO:0000313" key="1">
    <source>
        <dbReference type="EMBL" id="OFE13203.1"/>
    </source>
</evidence>
<proteinExistence type="predicted"/>
<dbReference type="CDD" id="cd15482">
    <property type="entry name" value="Sialidase_non-viral"/>
    <property type="match status" value="1"/>
</dbReference>
<accession>A0A1E8CLC1</accession>
<dbReference type="Proteomes" id="UP000175669">
    <property type="component" value="Unassembled WGS sequence"/>
</dbReference>